<name>A0AAV4V7I8_CAEEX</name>
<gene>
    <name evidence="1" type="ORF">CEXT_616651</name>
</gene>
<organism evidence="1 2">
    <name type="scientific">Caerostris extrusa</name>
    <name type="common">Bark spider</name>
    <name type="synonym">Caerostris bankana</name>
    <dbReference type="NCBI Taxonomy" id="172846"/>
    <lineage>
        <taxon>Eukaryota</taxon>
        <taxon>Metazoa</taxon>
        <taxon>Ecdysozoa</taxon>
        <taxon>Arthropoda</taxon>
        <taxon>Chelicerata</taxon>
        <taxon>Arachnida</taxon>
        <taxon>Araneae</taxon>
        <taxon>Araneomorphae</taxon>
        <taxon>Entelegynae</taxon>
        <taxon>Araneoidea</taxon>
        <taxon>Araneidae</taxon>
        <taxon>Caerostris</taxon>
    </lineage>
</organism>
<evidence type="ECO:0000313" key="2">
    <source>
        <dbReference type="Proteomes" id="UP001054945"/>
    </source>
</evidence>
<keyword evidence="2" id="KW-1185">Reference proteome</keyword>
<protein>
    <submittedName>
        <fullName evidence="1">Uncharacterized protein</fullName>
    </submittedName>
</protein>
<dbReference type="Proteomes" id="UP001054945">
    <property type="component" value="Unassembled WGS sequence"/>
</dbReference>
<accession>A0AAV4V7I8</accession>
<evidence type="ECO:0000313" key="1">
    <source>
        <dbReference type="EMBL" id="GIY66056.1"/>
    </source>
</evidence>
<dbReference type="AlphaFoldDB" id="A0AAV4V7I8"/>
<reference evidence="1 2" key="1">
    <citation type="submission" date="2021-06" db="EMBL/GenBank/DDBJ databases">
        <title>Caerostris extrusa draft genome.</title>
        <authorList>
            <person name="Kono N."/>
            <person name="Arakawa K."/>
        </authorList>
    </citation>
    <scope>NUCLEOTIDE SEQUENCE [LARGE SCALE GENOMIC DNA]</scope>
</reference>
<sequence>MLTSSGQALSRFTAQQDFEDTNGKVSQISIEDSFEEMTLQELPDEDDISFKIENIINNDITMTESIEFENDQGNAFKRSKHNYYNDTI</sequence>
<comment type="caution">
    <text evidence="1">The sequence shown here is derived from an EMBL/GenBank/DDBJ whole genome shotgun (WGS) entry which is preliminary data.</text>
</comment>
<dbReference type="EMBL" id="BPLR01014064">
    <property type="protein sequence ID" value="GIY66056.1"/>
    <property type="molecule type" value="Genomic_DNA"/>
</dbReference>
<proteinExistence type="predicted"/>